<keyword evidence="2" id="KW-0378">Hydrolase</keyword>
<organism evidence="4 5">
    <name type="scientific">Streptomyces finlayi</name>
    <dbReference type="NCBI Taxonomy" id="67296"/>
    <lineage>
        <taxon>Bacteria</taxon>
        <taxon>Bacillati</taxon>
        <taxon>Actinomycetota</taxon>
        <taxon>Actinomycetes</taxon>
        <taxon>Kitasatosporales</taxon>
        <taxon>Streptomycetaceae</taxon>
        <taxon>Streptomyces</taxon>
    </lineage>
</organism>
<evidence type="ECO:0000259" key="3">
    <source>
        <dbReference type="Pfam" id="PF00561"/>
    </source>
</evidence>
<dbReference type="PANTHER" id="PTHR43194">
    <property type="entry name" value="HYDROLASE ALPHA/BETA FOLD FAMILY"/>
    <property type="match status" value="1"/>
</dbReference>
<dbReference type="Proteomes" id="UP000638353">
    <property type="component" value="Unassembled WGS sequence"/>
</dbReference>
<protein>
    <recommendedName>
        <fullName evidence="3">AB hydrolase-1 domain-containing protein</fullName>
    </recommendedName>
</protein>
<evidence type="ECO:0000256" key="1">
    <source>
        <dbReference type="ARBA" id="ARBA00010088"/>
    </source>
</evidence>
<dbReference type="InterPro" id="IPR000073">
    <property type="entry name" value="AB_hydrolase_1"/>
</dbReference>
<reference evidence="4" key="1">
    <citation type="journal article" date="2014" name="Int. J. Syst. Evol. Microbiol.">
        <title>Complete genome sequence of Corynebacterium casei LMG S-19264T (=DSM 44701T), isolated from a smear-ripened cheese.</title>
        <authorList>
            <consortium name="US DOE Joint Genome Institute (JGI-PGF)"/>
            <person name="Walter F."/>
            <person name="Albersmeier A."/>
            <person name="Kalinowski J."/>
            <person name="Ruckert C."/>
        </authorList>
    </citation>
    <scope>NUCLEOTIDE SEQUENCE</scope>
    <source>
        <strain evidence="4">JCM 4637</strain>
    </source>
</reference>
<comment type="similarity">
    <text evidence="1">Belongs to the peptidase S33 family.</text>
</comment>
<evidence type="ECO:0000313" key="5">
    <source>
        <dbReference type="Proteomes" id="UP000638353"/>
    </source>
</evidence>
<dbReference type="PANTHER" id="PTHR43194:SF2">
    <property type="entry name" value="PEROXISOMAL MEMBRANE PROTEIN LPX1"/>
    <property type="match status" value="1"/>
</dbReference>
<sequence>MDAQREYVKTDDGVRIWAARTESAPGQGVDGAAPGVVLCHGGPGLWDTLEDVAALLHWAGVPAVHRWDQRGCGRSERSGPYTVDRQVADLDAVRRHFGLERMVLVGHSWGARLALHYALRHPERVAALVYVSGTGIDADSSWKPAYERNLRAGIGEGLSRWLELTERTSLAPAEEREMCVLQWSADFADPDRTQARAHAERMATPWRGVNFAANKALGAEVRSQDLAQLRQECATLAAPTLIVDGARDIRPGSAVDSLAGVLPDASRVTLPTAGHLPWTEDPAGFRDAVAGFLRSLSTPAREGATPAR</sequence>
<dbReference type="InterPro" id="IPR029058">
    <property type="entry name" value="AB_hydrolase_fold"/>
</dbReference>
<gene>
    <name evidence="4" type="ORF">GCM10010334_16390</name>
</gene>
<reference evidence="4" key="2">
    <citation type="submission" date="2020-09" db="EMBL/GenBank/DDBJ databases">
        <authorList>
            <person name="Sun Q."/>
            <person name="Ohkuma M."/>
        </authorList>
    </citation>
    <scope>NUCLEOTIDE SEQUENCE</scope>
    <source>
        <strain evidence="4">JCM 4637</strain>
    </source>
</reference>
<dbReference type="GO" id="GO:0006508">
    <property type="term" value="P:proteolysis"/>
    <property type="evidence" value="ECO:0007669"/>
    <property type="project" value="InterPro"/>
</dbReference>
<proteinExistence type="inferred from homology"/>
<dbReference type="RefSeq" id="WP_189822834.1">
    <property type="nucleotide sequence ID" value="NZ_BMVC01000003.1"/>
</dbReference>
<evidence type="ECO:0000256" key="2">
    <source>
        <dbReference type="ARBA" id="ARBA00022801"/>
    </source>
</evidence>
<dbReference type="InterPro" id="IPR050228">
    <property type="entry name" value="Carboxylesterase_BioH"/>
</dbReference>
<dbReference type="Pfam" id="PF00561">
    <property type="entry name" value="Abhydrolase_1"/>
    <property type="match status" value="1"/>
</dbReference>
<accession>A0A919C8F9</accession>
<dbReference type="InterPro" id="IPR002410">
    <property type="entry name" value="Peptidase_S33"/>
</dbReference>
<evidence type="ECO:0000313" key="4">
    <source>
        <dbReference type="EMBL" id="GHC85875.1"/>
    </source>
</evidence>
<dbReference type="Gene3D" id="3.40.50.1820">
    <property type="entry name" value="alpha/beta hydrolase"/>
    <property type="match status" value="1"/>
</dbReference>
<dbReference type="AlphaFoldDB" id="A0A919C8F9"/>
<comment type="caution">
    <text evidence="4">The sequence shown here is derived from an EMBL/GenBank/DDBJ whole genome shotgun (WGS) entry which is preliminary data.</text>
</comment>
<dbReference type="PRINTS" id="PR00793">
    <property type="entry name" value="PROAMNOPTASE"/>
</dbReference>
<feature type="domain" description="AB hydrolase-1" evidence="3">
    <location>
        <begin position="36"/>
        <end position="277"/>
    </location>
</feature>
<dbReference type="EMBL" id="BMVC01000003">
    <property type="protein sequence ID" value="GHC85875.1"/>
    <property type="molecule type" value="Genomic_DNA"/>
</dbReference>
<dbReference type="GO" id="GO:0004177">
    <property type="term" value="F:aminopeptidase activity"/>
    <property type="evidence" value="ECO:0007669"/>
    <property type="project" value="UniProtKB-EC"/>
</dbReference>
<name>A0A919C8F9_9ACTN</name>
<dbReference type="SUPFAM" id="SSF53474">
    <property type="entry name" value="alpha/beta-Hydrolases"/>
    <property type="match status" value="1"/>
</dbReference>